<dbReference type="Pfam" id="PF00172">
    <property type="entry name" value="Zn_clus"/>
    <property type="match status" value="1"/>
</dbReference>
<dbReference type="SMART" id="SM00066">
    <property type="entry name" value="GAL4"/>
    <property type="match status" value="1"/>
</dbReference>
<keyword evidence="4" id="KW-0804">Transcription</keyword>
<feature type="domain" description="Zn(2)-C6 fungal-type" evidence="6">
    <location>
        <begin position="22"/>
        <end position="51"/>
    </location>
</feature>
<sequence length="710" mass="80073">MNNMPTNEFAISKRSSRKRPVSCHFCRSRKLRCSRRFPCPNCTSRGISCEVYASQPPENLSEDKSNSSTDATTANILARLQALEDIVLQKNKQISTPDSNPIPNDLLAQSRSIWGEQNASEDARWLQLECSIQQMSCVIEPDRAIFKERPIGQINEGVSVMVQSSLMVPSEDTTKCFWVPLYQESRCLVEKYVEDLTYLVHVIHIPTMRATVDQLYRDIHVQKRPNPSHVALLSSIIANTLHSWTRQDSDKWLSLPVDGANKGAFMWLKATLDLLDYASQTSGDALEGIQARIIVSSLVCNLEGVSPRYRSLLMTAIASARELTLHRIDYQDDSTNMDRRTTSGTVEAEIVRRIWWYLTATDWVLSHWEGPLKGTYTVNPRHMLVRKPSNIDDADLCHGTPIVEWPMEYPTYVSYTLQRIRLGELCREFTDRTSIFGSEKLNYDIVLEYDKKTHDYIKGFPTFFQLEGGSLQDIEKINPKVAPGILTQRYILNTLTYAHRCRLHLPYFAMGSVNPSYAFSRKVCLEAARAVIRAERILEKESISFVRTRFRFAGSMHCLSIAIIVFVLDVCLYKNEGHEEERKREAAEACAILQNAKNDSSIAARLLNSFMQVIQKHKVSINGMNNASTDEGANVISTPDLGSITTEAAGAPGSPSYGFPGLVAEESLLNPQSSYWDGITQTFDSRTETIDWNALFFDLEAQGLDGGSLL</sequence>
<keyword evidence="8" id="KW-1185">Reference proteome</keyword>
<dbReference type="PROSITE" id="PS50048">
    <property type="entry name" value="ZN2_CY6_FUNGAL_2"/>
    <property type="match status" value="1"/>
</dbReference>
<dbReference type="CDD" id="cd00067">
    <property type="entry name" value="GAL4"/>
    <property type="match status" value="1"/>
</dbReference>
<evidence type="ECO:0000256" key="2">
    <source>
        <dbReference type="ARBA" id="ARBA00023015"/>
    </source>
</evidence>
<dbReference type="InterPro" id="IPR001138">
    <property type="entry name" value="Zn2Cys6_DnaBD"/>
</dbReference>
<dbReference type="GeneID" id="98163257"/>
<accession>A0ABR4K6R7</accession>
<evidence type="ECO:0000256" key="3">
    <source>
        <dbReference type="ARBA" id="ARBA00023125"/>
    </source>
</evidence>
<dbReference type="InterPro" id="IPR050613">
    <property type="entry name" value="Sec_Metabolite_Reg"/>
</dbReference>
<comment type="subcellular location">
    <subcellularLocation>
        <location evidence="1">Nucleus</location>
    </subcellularLocation>
</comment>
<dbReference type="Proteomes" id="UP001610444">
    <property type="component" value="Unassembled WGS sequence"/>
</dbReference>
<evidence type="ECO:0000256" key="1">
    <source>
        <dbReference type="ARBA" id="ARBA00004123"/>
    </source>
</evidence>
<keyword evidence="5" id="KW-0539">Nucleus</keyword>
<gene>
    <name evidence="7" type="ORF">BJX68DRAFT_276432</name>
</gene>
<name>A0ABR4K6R7_9EURO</name>
<dbReference type="InterPro" id="IPR036864">
    <property type="entry name" value="Zn2-C6_fun-type_DNA-bd_sf"/>
</dbReference>
<dbReference type="PROSITE" id="PS00463">
    <property type="entry name" value="ZN2_CY6_FUNGAL_1"/>
    <property type="match status" value="1"/>
</dbReference>
<evidence type="ECO:0000256" key="5">
    <source>
        <dbReference type="ARBA" id="ARBA00023242"/>
    </source>
</evidence>
<evidence type="ECO:0000259" key="6">
    <source>
        <dbReference type="PROSITE" id="PS50048"/>
    </source>
</evidence>
<dbReference type="RefSeq" id="XP_070898055.1">
    <property type="nucleotide sequence ID" value="XM_071048093.1"/>
</dbReference>
<dbReference type="PANTHER" id="PTHR31001:SF90">
    <property type="entry name" value="CENTROMERE DNA-BINDING PROTEIN COMPLEX CBF3 SUBUNIT B"/>
    <property type="match status" value="1"/>
</dbReference>
<evidence type="ECO:0000313" key="8">
    <source>
        <dbReference type="Proteomes" id="UP001610444"/>
    </source>
</evidence>
<evidence type="ECO:0000256" key="4">
    <source>
        <dbReference type="ARBA" id="ARBA00023163"/>
    </source>
</evidence>
<dbReference type="EMBL" id="JBFXLR010000027">
    <property type="protein sequence ID" value="KAL2848010.1"/>
    <property type="molecule type" value="Genomic_DNA"/>
</dbReference>
<dbReference type="CDD" id="cd12148">
    <property type="entry name" value="fungal_TF_MHR"/>
    <property type="match status" value="1"/>
</dbReference>
<comment type="caution">
    <text evidence="7">The sequence shown here is derived from an EMBL/GenBank/DDBJ whole genome shotgun (WGS) entry which is preliminary data.</text>
</comment>
<reference evidence="7 8" key="1">
    <citation type="submission" date="2024-07" db="EMBL/GenBank/DDBJ databases">
        <title>Section-level genome sequencing and comparative genomics of Aspergillus sections Usti and Cavernicolus.</title>
        <authorList>
            <consortium name="Lawrence Berkeley National Laboratory"/>
            <person name="Nybo J.L."/>
            <person name="Vesth T.C."/>
            <person name="Theobald S."/>
            <person name="Frisvad J.C."/>
            <person name="Larsen T.O."/>
            <person name="Kjaerboelling I."/>
            <person name="Rothschild-Mancinelli K."/>
            <person name="Lyhne E.K."/>
            <person name="Kogle M.E."/>
            <person name="Barry K."/>
            <person name="Clum A."/>
            <person name="Na H."/>
            <person name="Ledsgaard L."/>
            <person name="Lin J."/>
            <person name="Lipzen A."/>
            <person name="Kuo A."/>
            <person name="Riley R."/>
            <person name="Mondo S."/>
            <person name="LaButti K."/>
            <person name="Haridas S."/>
            <person name="Pangalinan J."/>
            <person name="Salamov A.A."/>
            <person name="Simmons B.A."/>
            <person name="Magnuson J.K."/>
            <person name="Chen J."/>
            <person name="Drula E."/>
            <person name="Henrissat B."/>
            <person name="Wiebenga A."/>
            <person name="Lubbers R.J."/>
            <person name="Gomes A.C."/>
            <person name="Macurrencykelacurrency M.R."/>
            <person name="Stajich J."/>
            <person name="Grigoriev I.V."/>
            <person name="Mortensen U.H."/>
            <person name="De vries R.P."/>
            <person name="Baker S.E."/>
            <person name="Andersen M.R."/>
        </authorList>
    </citation>
    <scope>NUCLEOTIDE SEQUENCE [LARGE SCALE GENOMIC DNA]</scope>
    <source>
        <strain evidence="7 8">CBS 756.74</strain>
    </source>
</reference>
<organism evidence="7 8">
    <name type="scientific">Aspergillus pseudodeflectus</name>
    <dbReference type="NCBI Taxonomy" id="176178"/>
    <lineage>
        <taxon>Eukaryota</taxon>
        <taxon>Fungi</taxon>
        <taxon>Dikarya</taxon>
        <taxon>Ascomycota</taxon>
        <taxon>Pezizomycotina</taxon>
        <taxon>Eurotiomycetes</taxon>
        <taxon>Eurotiomycetidae</taxon>
        <taxon>Eurotiales</taxon>
        <taxon>Aspergillaceae</taxon>
        <taxon>Aspergillus</taxon>
        <taxon>Aspergillus subgen. Nidulantes</taxon>
    </lineage>
</organism>
<dbReference type="PANTHER" id="PTHR31001">
    <property type="entry name" value="UNCHARACTERIZED TRANSCRIPTIONAL REGULATORY PROTEIN"/>
    <property type="match status" value="1"/>
</dbReference>
<dbReference type="Gene3D" id="4.10.240.10">
    <property type="entry name" value="Zn(2)-C6 fungal-type DNA-binding domain"/>
    <property type="match status" value="1"/>
</dbReference>
<dbReference type="SUPFAM" id="SSF57701">
    <property type="entry name" value="Zn2/Cys6 DNA-binding domain"/>
    <property type="match status" value="1"/>
</dbReference>
<keyword evidence="3" id="KW-0238">DNA-binding</keyword>
<proteinExistence type="predicted"/>
<protein>
    <recommendedName>
        <fullName evidence="6">Zn(2)-C6 fungal-type domain-containing protein</fullName>
    </recommendedName>
</protein>
<evidence type="ECO:0000313" key="7">
    <source>
        <dbReference type="EMBL" id="KAL2848010.1"/>
    </source>
</evidence>
<keyword evidence="2" id="KW-0805">Transcription regulation</keyword>